<accession>A0A0H1RL64</accession>
<protein>
    <recommendedName>
        <fullName evidence="3">Transposase</fullName>
    </recommendedName>
</protein>
<evidence type="ECO:0000313" key="1">
    <source>
        <dbReference type="EMBL" id="KLK93347.1"/>
    </source>
</evidence>
<reference evidence="1 2" key="1">
    <citation type="submission" date="2015-05" db="EMBL/GenBank/DDBJ databases">
        <title>Draft genome sequence of Microvirga vignae strain BR3299, a novel nitrogen fixing bacteria isolated from Brazil semi-aired region.</title>
        <authorList>
            <person name="Zilli J.E."/>
            <person name="Passos S.R."/>
            <person name="Leite J."/>
            <person name="Baldani J.I."/>
            <person name="Xavier G.R."/>
            <person name="Rumjaneck N.G."/>
            <person name="Simoes-Araujo J.L."/>
        </authorList>
    </citation>
    <scope>NUCLEOTIDE SEQUENCE [LARGE SCALE GENOMIC DNA]</scope>
    <source>
        <strain evidence="1 2">BR3299</strain>
    </source>
</reference>
<dbReference type="Proteomes" id="UP000035489">
    <property type="component" value="Unassembled WGS sequence"/>
</dbReference>
<evidence type="ECO:0000313" key="2">
    <source>
        <dbReference type="Proteomes" id="UP000035489"/>
    </source>
</evidence>
<keyword evidence="2" id="KW-1185">Reference proteome</keyword>
<comment type="caution">
    <text evidence="1">The sequence shown here is derived from an EMBL/GenBank/DDBJ whole genome shotgun (WGS) entry which is preliminary data.</text>
</comment>
<gene>
    <name evidence="1" type="ORF">AA309_08320</name>
</gene>
<organism evidence="1 2">
    <name type="scientific">Microvirga vignae</name>
    <dbReference type="NCBI Taxonomy" id="1225564"/>
    <lineage>
        <taxon>Bacteria</taxon>
        <taxon>Pseudomonadati</taxon>
        <taxon>Pseudomonadota</taxon>
        <taxon>Alphaproteobacteria</taxon>
        <taxon>Hyphomicrobiales</taxon>
        <taxon>Methylobacteriaceae</taxon>
        <taxon>Microvirga</taxon>
    </lineage>
</organism>
<dbReference type="STRING" id="1225564.AA309_08320"/>
<name>A0A0H1RL64_9HYPH</name>
<dbReference type="EMBL" id="LCYG01000020">
    <property type="protein sequence ID" value="KLK93347.1"/>
    <property type="molecule type" value="Genomic_DNA"/>
</dbReference>
<dbReference type="OrthoDB" id="9803878at2"/>
<proteinExistence type="predicted"/>
<dbReference type="PATRIC" id="fig|1225564.3.peg.2262"/>
<sequence>MTKTRREITPEFKREAVALLESRRRPLMQIASASCLNKWPRFFAGADLRFAPGDALFKRRSIG</sequence>
<dbReference type="AlphaFoldDB" id="A0A0H1RL64"/>
<evidence type="ECO:0008006" key="3">
    <source>
        <dbReference type="Google" id="ProtNLM"/>
    </source>
</evidence>